<evidence type="ECO:0000256" key="8">
    <source>
        <dbReference type="ARBA" id="ARBA00022857"/>
    </source>
</evidence>
<dbReference type="PANTHER" id="PTHR10339:SF25">
    <property type="entry name" value="SECRETED EXOENZYME S"/>
    <property type="match status" value="1"/>
</dbReference>
<reference evidence="12" key="2">
    <citation type="submission" date="2025-08" db="UniProtKB">
        <authorList>
            <consortium name="Ensembl"/>
        </authorList>
    </citation>
    <scope>IDENTIFICATION</scope>
</reference>
<evidence type="ECO:0000313" key="12">
    <source>
        <dbReference type="Ensembl" id="ENSECRP00000023329.1"/>
    </source>
</evidence>
<evidence type="ECO:0000313" key="13">
    <source>
        <dbReference type="Proteomes" id="UP000694620"/>
    </source>
</evidence>
<accession>A0A8C4SXU9</accession>
<dbReference type="Gene3D" id="3.90.176.10">
    <property type="entry name" value="Toxin ADP-ribosyltransferase, Chain A, domain 1"/>
    <property type="match status" value="1"/>
</dbReference>
<dbReference type="SUPFAM" id="SSF56399">
    <property type="entry name" value="ADP-ribosylation"/>
    <property type="match status" value="1"/>
</dbReference>
<dbReference type="PANTHER" id="PTHR10339">
    <property type="entry name" value="ADP-RIBOSYLTRANSFERASE"/>
    <property type="match status" value="1"/>
</dbReference>
<keyword evidence="8 11" id="KW-0521">NADP</keyword>
<dbReference type="PRINTS" id="PR00970">
    <property type="entry name" value="RIBTRNSFRASE"/>
</dbReference>
<sequence>GPSEDMLLHSWLLLLLSHQILWTKVKSSPWIYESSYDDDYKWCQLERQKEVKESFLTYDLNNNTAFRCAWKRAEEYWKSKTFPSGVDKEVVLAVTAYTSNSCYAKFNEAVEAGVKKVMSSHYRSMHFLLTMAIKNLNVNACVTSYRGVKVTIRPKVGEAFRFGRFASSSRDRAAAEGFKTATLFIIKTCHGIDIAKYSLFPDEEEVLIPPYEEFQVTAVNNNEVTLLSQKTTVYYRCVPLSGKLRGCFLLPLQSGFTEGCKRLLLFLTRVNMFFTHGTSVFARLFSLRRFMLLCSKESVGPPE</sequence>
<comment type="similarity">
    <text evidence="2 11">Belongs to the Arg-specific ADP-ribosyltransferase family.</text>
</comment>
<keyword evidence="11" id="KW-0732">Signal</keyword>
<feature type="signal peptide" evidence="11">
    <location>
        <begin position="1"/>
        <end position="27"/>
    </location>
</feature>
<evidence type="ECO:0000256" key="6">
    <source>
        <dbReference type="ARBA" id="ARBA00022679"/>
    </source>
</evidence>
<keyword evidence="9" id="KW-0843">Virulence</keyword>
<keyword evidence="4" id="KW-0800">Toxin</keyword>
<feature type="chain" id="PRO_5034822504" description="NAD(P)(+)--arginine ADP-ribosyltransferase" evidence="11">
    <location>
        <begin position="28"/>
        <end position="303"/>
    </location>
</feature>
<keyword evidence="13" id="KW-1185">Reference proteome</keyword>
<keyword evidence="11" id="KW-0520">NAD</keyword>
<keyword evidence="6 11" id="KW-0808">Transferase</keyword>
<reference evidence="12" key="1">
    <citation type="submission" date="2021-06" db="EMBL/GenBank/DDBJ databases">
        <authorList>
            <consortium name="Wellcome Sanger Institute Data Sharing"/>
        </authorList>
    </citation>
    <scope>NUCLEOTIDE SEQUENCE [LARGE SCALE GENOMIC DNA]</scope>
</reference>
<evidence type="ECO:0000256" key="3">
    <source>
        <dbReference type="ARBA" id="ARBA00022525"/>
    </source>
</evidence>
<keyword evidence="5 11" id="KW-0328">Glycosyltransferase</keyword>
<comment type="subcellular location">
    <subcellularLocation>
        <location evidence="1">Secreted</location>
    </subcellularLocation>
</comment>
<evidence type="ECO:0000256" key="1">
    <source>
        <dbReference type="ARBA" id="ARBA00004613"/>
    </source>
</evidence>
<dbReference type="PROSITE" id="PS51996">
    <property type="entry name" value="TR_MART"/>
    <property type="match status" value="1"/>
</dbReference>
<evidence type="ECO:0000256" key="7">
    <source>
        <dbReference type="ARBA" id="ARBA00022695"/>
    </source>
</evidence>
<evidence type="ECO:0000256" key="9">
    <source>
        <dbReference type="ARBA" id="ARBA00023026"/>
    </source>
</evidence>
<dbReference type="Pfam" id="PF01129">
    <property type="entry name" value="ART"/>
    <property type="match status" value="1"/>
</dbReference>
<dbReference type="GO" id="GO:0106274">
    <property type="term" value="F:NAD+-protein-arginine ADP-ribosyltransferase activity"/>
    <property type="evidence" value="ECO:0007669"/>
    <property type="project" value="UniProtKB-EC"/>
</dbReference>
<dbReference type="InterPro" id="IPR000768">
    <property type="entry name" value="ART"/>
</dbReference>
<keyword evidence="3" id="KW-0964">Secreted</keyword>
<comment type="catalytic activity">
    <reaction evidence="10 11">
        <text>L-arginyl-[protein] + NAD(+) = N(omega)-(ADP-D-ribosyl)-L-arginyl-[protein] + nicotinamide + H(+)</text>
        <dbReference type="Rhea" id="RHEA:19149"/>
        <dbReference type="Rhea" id="RHEA-COMP:10532"/>
        <dbReference type="Rhea" id="RHEA-COMP:15087"/>
        <dbReference type="ChEBI" id="CHEBI:15378"/>
        <dbReference type="ChEBI" id="CHEBI:17154"/>
        <dbReference type="ChEBI" id="CHEBI:29965"/>
        <dbReference type="ChEBI" id="CHEBI:57540"/>
        <dbReference type="ChEBI" id="CHEBI:142554"/>
        <dbReference type="EC" id="2.4.2.31"/>
    </reaction>
</comment>
<dbReference type="GO" id="GO:0016779">
    <property type="term" value="F:nucleotidyltransferase activity"/>
    <property type="evidence" value="ECO:0007669"/>
    <property type="project" value="UniProtKB-KW"/>
</dbReference>
<organism evidence="12 13">
    <name type="scientific">Erpetoichthys calabaricus</name>
    <name type="common">Rope fish</name>
    <name type="synonym">Calamoichthys calabaricus</name>
    <dbReference type="NCBI Taxonomy" id="27687"/>
    <lineage>
        <taxon>Eukaryota</taxon>
        <taxon>Metazoa</taxon>
        <taxon>Chordata</taxon>
        <taxon>Craniata</taxon>
        <taxon>Vertebrata</taxon>
        <taxon>Euteleostomi</taxon>
        <taxon>Actinopterygii</taxon>
        <taxon>Polypteriformes</taxon>
        <taxon>Polypteridae</taxon>
        <taxon>Erpetoichthys</taxon>
    </lineage>
</organism>
<protein>
    <recommendedName>
        <fullName evidence="11">NAD(P)(+)--arginine ADP-ribosyltransferase</fullName>
        <ecNumber evidence="11">2.4.2.31</ecNumber>
    </recommendedName>
    <alternativeName>
        <fullName evidence="11">Mono(ADP-ribosyl)transferase</fullName>
    </alternativeName>
</protein>
<dbReference type="GO" id="GO:0090729">
    <property type="term" value="F:toxin activity"/>
    <property type="evidence" value="ECO:0007669"/>
    <property type="project" value="UniProtKB-KW"/>
</dbReference>
<dbReference type="GO" id="GO:0003950">
    <property type="term" value="F:NAD+ poly-ADP-ribosyltransferase activity"/>
    <property type="evidence" value="ECO:0007669"/>
    <property type="project" value="TreeGrafter"/>
</dbReference>
<dbReference type="InterPro" id="IPR050999">
    <property type="entry name" value="ADP-ribosyltransferase_ARG"/>
</dbReference>
<dbReference type="GO" id="GO:0005576">
    <property type="term" value="C:extracellular region"/>
    <property type="evidence" value="ECO:0007669"/>
    <property type="project" value="UniProtKB-SubCell"/>
</dbReference>
<evidence type="ECO:0000256" key="10">
    <source>
        <dbReference type="ARBA" id="ARBA00047597"/>
    </source>
</evidence>
<name>A0A8C4SXU9_ERPCA</name>
<dbReference type="EC" id="2.4.2.31" evidence="11"/>
<dbReference type="GeneTree" id="ENSGT01030000234601"/>
<evidence type="ECO:0000256" key="11">
    <source>
        <dbReference type="RuleBase" id="RU361228"/>
    </source>
</evidence>
<evidence type="ECO:0000256" key="5">
    <source>
        <dbReference type="ARBA" id="ARBA00022676"/>
    </source>
</evidence>
<reference evidence="12" key="3">
    <citation type="submission" date="2025-09" db="UniProtKB">
        <authorList>
            <consortium name="Ensembl"/>
        </authorList>
    </citation>
    <scope>IDENTIFICATION</scope>
</reference>
<evidence type="ECO:0000256" key="4">
    <source>
        <dbReference type="ARBA" id="ARBA00022656"/>
    </source>
</evidence>
<keyword evidence="7" id="KW-0548">Nucleotidyltransferase</keyword>
<dbReference type="AlphaFoldDB" id="A0A8C4SXU9"/>
<evidence type="ECO:0000256" key="2">
    <source>
        <dbReference type="ARBA" id="ARBA00009558"/>
    </source>
</evidence>
<dbReference type="Proteomes" id="UP000694620">
    <property type="component" value="Chromosome 11"/>
</dbReference>
<dbReference type="Ensembl" id="ENSECRT00000023832.1">
    <property type="protein sequence ID" value="ENSECRP00000023329.1"/>
    <property type="gene ID" value="ENSECRG00000015744.1"/>
</dbReference>
<proteinExistence type="inferred from homology"/>